<reference evidence="6 7" key="2">
    <citation type="journal article" date="2016" name="Sci. Rep.">
        <title>A novel serine protease, Sep1, from Bacillus firmus DS-1 has nematicidal activity and degrades multiple intestinal-associated nematode proteins.</title>
        <authorList>
            <person name="Geng C."/>
            <person name="Nie X."/>
            <person name="Tang Z."/>
            <person name="Zhang Y."/>
            <person name="Lin J."/>
            <person name="Sun M."/>
            <person name="Peng D."/>
        </authorList>
    </citation>
    <scope>NUCLEOTIDE SEQUENCE [LARGE SCALE GENOMIC DNA]</scope>
    <source>
        <strain evidence="6 7">DS1</strain>
    </source>
</reference>
<feature type="binding site" evidence="4">
    <location>
        <position position="12"/>
    </location>
    <ligand>
        <name>Mg(2+)</name>
        <dbReference type="ChEBI" id="CHEBI:18420"/>
    </ligand>
</feature>
<dbReference type="InterPro" id="IPR010976">
    <property type="entry name" value="B-phosphoglucomutase_hydrolase"/>
</dbReference>
<protein>
    <submittedName>
        <fullName evidence="6">Beta-phosphoglucomutase</fullName>
    </submittedName>
</protein>
<dbReference type="InterPro" id="IPR023198">
    <property type="entry name" value="PGP-like_dom2"/>
</dbReference>
<dbReference type="GO" id="GO:0005975">
    <property type="term" value="P:carbohydrate metabolic process"/>
    <property type="evidence" value="ECO:0007669"/>
    <property type="project" value="InterPro"/>
</dbReference>
<dbReference type="SFLD" id="SFLDG01135">
    <property type="entry name" value="C1.5.6:_HAD__Beta-PGM__Phospha"/>
    <property type="match status" value="1"/>
</dbReference>
<dbReference type="InterPro" id="IPR006439">
    <property type="entry name" value="HAD-SF_hydro_IA"/>
</dbReference>
<dbReference type="RefSeq" id="WP_035333644.1">
    <property type="nucleotide sequence ID" value="NZ_APVL01000054.1"/>
</dbReference>
<feature type="binding site" evidence="4">
    <location>
        <position position="10"/>
    </location>
    <ligand>
        <name>Mg(2+)</name>
        <dbReference type="ChEBI" id="CHEBI:18420"/>
    </ligand>
</feature>
<dbReference type="PATRIC" id="fig|1307436.3.peg.5263"/>
<dbReference type="PANTHER" id="PTHR18901:SF38">
    <property type="entry name" value="PSEUDOURIDINE-5'-PHOSPHATASE"/>
    <property type="match status" value="1"/>
</dbReference>
<feature type="binding site" evidence="4">
    <location>
        <position position="173"/>
    </location>
    <ligand>
        <name>Mg(2+)</name>
        <dbReference type="ChEBI" id="CHEBI:18420"/>
    </ligand>
</feature>
<dbReference type="InterPro" id="IPR010972">
    <property type="entry name" value="Beta-PGM"/>
</dbReference>
<comment type="similarity">
    <text evidence="1">Belongs to the HAD-like hydrolase superfamily. CbbY/CbbZ/Gph/YieH family.</text>
</comment>
<proteinExistence type="inferred from homology"/>
<feature type="site" description="Important for catalytic activity and assists the phosphoryl transfer reaction to Asp8 by balancing charge and orienting the reacting groups" evidence="5">
    <location>
        <position position="148"/>
    </location>
</feature>
<feature type="active site" description="Proton donor/acceptor" evidence="2">
    <location>
        <position position="10"/>
    </location>
</feature>
<feature type="binding site" evidence="3">
    <location>
        <begin position="45"/>
        <end position="50"/>
    </location>
    <ligand>
        <name>substrate</name>
    </ligand>
</feature>
<evidence type="ECO:0000313" key="6">
    <source>
        <dbReference type="EMBL" id="EWG08337.1"/>
    </source>
</evidence>
<feature type="binding site" evidence="3">
    <location>
        <begin position="117"/>
        <end position="121"/>
    </location>
    <ligand>
        <name>substrate</name>
    </ligand>
</feature>
<keyword evidence="4" id="KW-0460">Magnesium</keyword>
<feature type="binding site" evidence="3">
    <location>
        <position position="53"/>
    </location>
    <ligand>
        <name>substrate</name>
    </ligand>
</feature>
<evidence type="ECO:0000256" key="5">
    <source>
        <dbReference type="PIRSR" id="PIRSR610972-4"/>
    </source>
</evidence>
<dbReference type="SFLD" id="SFLDG01129">
    <property type="entry name" value="C1.5:_HAD__Beta-PGM__Phosphata"/>
    <property type="match status" value="1"/>
</dbReference>
<dbReference type="OrthoDB" id="9797743at2"/>
<dbReference type="NCBIfam" id="TIGR02009">
    <property type="entry name" value="PGMB-YQAB-SF"/>
    <property type="match status" value="1"/>
</dbReference>
<feature type="binding site" evidence="3">
    <location>
        <position position="148"/>
    </location>
    <ligand>
        <name>substrate</name>
    </ligand>
</feature>
<dbReference type="NCBIfam" id="TIGR01509">
    <property type="entry name" value="HAD-SF-IA-v3"/>
    <property type="match status" value="1"/>
</dbReference>
<dbReference type="Gene3D" id="3.40.50.1000">
    <property type="entry name" value="HAD superfamily/HAD-like"/>
    <property type="match status" value="1"/>
</dbReference>
<organism evidence="6 7">
    <name type="scientific">Cytobacillus firmus DS1</name>
    <dbReference type="NCBI Taxonomy" id="1307436"/>
    <lineage>
        <taxon>Bacteria</taxon>
        <taxon>Bacillati</taxon>
        <taxon>Bacillota</taxon>
        <taxon>Bacilli</taxon>
        <taxon>Bacillales</taxon>
        <taxon>Bacillaceae</taxon>
        <taxon>Cytobacillus</taxon>
    </lineage>
</organism>
<dbReference type="GO" id="GO:0008801">
    <property type="term" value="F:beta-phosphoglucomutase activity"/>
    <property type="evidence" value="ECO:0007669"/>
    <property type="project" value="InterPro"/>
</dbReference>
<comment type="caution">
    <text evidence="6">The sequence shown here is derived from an EMBL/GenBank/DDBJ whole genome shotgun (WGS) entry which is preliminary data.</text>
</comment>
<dbReference type="InterPro" id="IPR036412">
    <property type="entry name" value="HAD-like_sf"/>
</dbReference>
<feature type="binding site" evidence="3">
    <location>
        <position position="79"/>
    </location>
    <ligand>
        <name>substrate</name>
    </ligand>
</feature>
<evidence type="ECO:0000313" key="7">
    <source>
        <dbReference type="Proteomes" id="UP000019270"/>
    </source>
</evidence>
<dbReference type="CDD" id="cd02598">
    <property type="entry name" value="HAD_BPGM"/>
    <property type="match status" value="1"/>
</dbReference>
<dbReference type="Proteomes" id="UP000019270">
    <property type="component" value="Unassembled WGS sequence"/>
</dbReference>
<sequence>MKGPEAFIFDLDGVITKSSELHYLAWEKISVKYGIPFNRKINEKLKGVERLNSIKIILEEAGMETEFSENQLVNIANEKNEIYKRYIERVTPCDVLPGISTLFQTLVDQNIKIALASSSKNAPLLLEKLRITHYFDYIADANFIKRGKPHPEIFLNAAQGLNADPFSCIGIEDSVAGIKSIKAANMFAVGIGDCKSLIDADITFKTTEEITFDKINSNFNKAIMI</sequence>
<dbReference type="Pfam" id="PF00702">
    <property type="entry name" value="Hydrolase"/>
    <property type="match status" value="1"/>
</dbReference>
<dbReference type="Gene3D" id="1.10.150.240">
    <property type="entry name" value="Putative phosphatase, domain 2"/>
    <property type="match status" value="1"/>
</dbReference>
<accession>W7KZU0</accession>
<feature type="active site" description="Proton donor/acceptor" evidence="2">
    <location>
        <position position="12"/>
    </location>
</feature>
<feature type="site" description="Important for catalytic activity and assists the phosphoryl transfer reaction to Asp8 by balancing charge and orienting the reacting groups" evidence="5">
    <location>
        <position position="117"/>
    </location>
</feature>
<feature type="binding site" evidence="3">
    <location>
        <begin position="10"/>
        <end position="12"/>
    </location>
    <ligand>
        <name>substrate</name>
    </ligand>
</feature>
<dbReference type="GO" id="GO:0000287">
    <property type="term" value="F:magnesium ion binding"/>
    <property type="evidence" value="ECO:0007669"/>
    <property type="project" value="InterPro"/>
</dbReference>
<keyword evidence="4" id="KW-0479">Metal-binding</keyword>
<reference evidence="7" key="1">
    <citation type="submission" date="2013-03" db="EMBL/GenBank/DDBJ databases">
        <title>Draft genome sequence of Bacillus firmus DS1.</title>
        <authorList>
            <person name="Peng D."/>
            <person name="Zhu L."/>
            <person name="Sun M."/>
        </authorList>
    </citation>
    <scope>NUCLEOTIDE SEQUENCE [LARGE SCALE GENOMIC DNA]</scope>
    <source>
        <strain evidence="7">DS1</strain>
    </source>
</reference>
<feature type="binding site" evidence="3">
    <location>
        <position position="26"/>
    </location>
    <ligand>
        <name>substrate</name>
    </ligand>
</feature>
<dbReference type="SUPFAM" id="SSF56784">
    <property type="entry name" value="HAD-like"/>
    <property type="match status" value="1"/>
</dbReference>
<dbReference type="SFLD" id="SFLDS00003">
    <property type="entry name" value="Haloacid_Dehalogenase"/>
    <property type="match status" value="1"/>
</dbReference>
<dbReference type="PANTHER" id="PTHR18901">
    <property type="entry name" value="2-DEOXYGLUCOSE-6-PHOSPHATE PHOSPHATASE 2"/>
    <property type="match status" value="1"/>
</dbReference>
<comment type="cofactor">
    <cofactor evidence="4">
        <name>Mg(2+)</name>
        <dbReference type="ChEBI" id="CHEBI:18420"/>
    </cofactor>
    <text evidence="4">Binds 2 magnesium ions per subunit.</text>
</comment>
<gene>
    <name evidence="6" type="ORF">PBF_24768</name>
</gene>
<dbReference type="InterPro" id="IPR023214">
    <property type="entry name" value="HAD_sf"/>
</dbReference>
<evidence type="ECO:0000256" key="2">
    <source>
        <dbReference type="PIRSR" id="PIRSR610972-1"/>
    </source>
</evidence>
<evidence type="ECO:0000256" key="4">
    <source>
        <dbReference type="PIRSR" id="PIRSR610972-3"/>
    </source>
</evidence>
<name>W7KZU0_CYTFI</name>
<evidence type="ECO:0000256" key="1">
    <source>
        <dbReference type="ARBA" id="ARBA00006171"/>
    </source>
</evidence>
<dbReference type="AlphaFoldDB" id="W7KZU0"/>
<feature type="binding site" evidence="4">
    <location>
        <position position="172"/>
    </location>
    <ligand>
        <name>Mg(2+)</name>
        <dbReference type="ChEBI" id="CHEBI:18420"/>
    </ligand>
</feature>
<dbReference type="eggNOG" id="COG0637">
    <property type="taxonomic scope" value="Bacteria"/>
</dbReference>
<dbReference type="NCBIfam" id="TIGR01990">
    <property type="entry name" value="bPGM"/>
    <property type="match status" value="1"/>
</dbReference>
<dbReference type="EMBL" id="APVL01000054">
    <property type="protein sequence ID" value="EWG08337.1"/>
    <property type="molecule type" value="Genomic_DNA"/>
</dbReference>
<evidence type="ECO:0000256" key="3">
    <source>
        <dbReference type="PIRSR" id="PIRSR610972-2"/>
    </source>
</evidence>